<evidence type="ECO:0000313" key="2">
    <source>
        <dbReference type="EMBL" id="WOO40372.1"/>
    </source>
</evidence>
<name>A0AAQ3L7I3_9BACT</name>
<reference evidence="3 6" key="1">
    <citation type="submission" date="2023-10" db="EMBL/GenBank/DDBJ databases">
        <title>Rubellicoccus peritrichatus gen. nov., sp. nov., isolated from an algae of coral reef tank.</title>
        <authorList>
            <person name="Luo J."/>
        </authorList>
    </citation>
    <scope>NUCLEOTIDE SEQUENCE [LARGE SCALE GENOMIC DNA]</scope>
    <source>
        <strain evidence="3 6">CR14</strain>
    </source>
</reference>
<evidence type="ECO:0000313" key="6">
    <source>
        <dbReference type="Proteomes" id="UP001304300"/>
    </source>
</evidence>
<dbReference type="KEGG" id="puo:RZN69_17760"/>
<dbReference type="EMBL" id="CP136920">
    <property type="protein sequence ID" value="WOO40470.1"/>
    <property type="molecule type" value="Genomic_DNA"/>
</dbReference>
<dbReference type="KEGG" id="puo:RZN69_18005"/>
<feature type="coiled-coil region" evidence="1">
    <location>
        <begin position="368"/>
        <end position="395"/>
    </location>
</feature>
<dbReference type="RefSeq" id="WP_317832587.1">
    <property type="nucleotide sequence ID" value="NZ_CP136920.1"/>
</dbReference>
<dbReference type="EMBL" id="CP136920">
    <property type="protein sequence ID" value="WOO40421.1"/>
    <property type="molecule type" value="Genomic_DNA"/>
</dbReference>
<dbReference type="EMBL" id="CP136920">
    <property type="protein sequence ID" value="WOO40372.1"/>
    <property type="molecule type" value="Genomic_DNA"/>
</dbReference>
<dbReference type="Proteomes" id="UP001304300">
    <property type="component" value="Chromosome"/>
</dbReference>
<sequence length="853" mass="94437">MADFLTAVDLPYFVGHGDGVPYPIRNRNRRPCKCVCVPAGASVVYQSRSGSGMKKGFTGFETPGTFYRKSSGTGKVEVINQGETTDGDRILQLVDDNAPDDADNYVFTALNGTYSRNEDNTMEATCGDETYQHGEVIAMSGTLQQSNPEGVCPFTGFCADGYSKEYVAEGTSSFTSCQQTGEDPDTGVPIFQPVTSVTDITENVQAGIVYADTVVSNTQMKKDPNVGNTQTSGSLTLSDEFTEGDMQALADGALAAANYLNVNIALSIFRSYRPRLRRLNFNTEESYNKALSNRVEDDEDNVISAQSTVDFYTDRVADLIQAKADTESDIASLKSDYASEIVEFNQKRQQISDKDNRRIWVRHQLLYKELSESEESALENERDQLTSEIDDLLAELPNPSGTLASIHSTEDSLPGHDESIDEANDQLTIAQANLSEANKKKAAGVTNSAVHWLTYLSSSSSVAHHSINEYRDSMSKGELRYRVRLPLIGYDLTGGVSIKLSWRERTWQHEQREEGVSDKDTYTWTERSATVTANKGDYEATTGWFTVSAPAEHMSVTVVGVKGMSQLSVGEIQYQGGSVEKKGVFSYQENDPIKVYRTETFNGSFAGCQDLNLDPKSYSGVREWDLEGVYSTPTAFSEDLVAAQGSANWPEGFLLQPSTSSKLTGLRPLKPQSESDTEREYKREIICNENTLEQNLKSTLSNEYTTAQLKSRLNSEVSGDWPTLLGSRLSGSPYGSYVAANYLHNNEVKYQRQRFRVKFRGELTSSALEARSEDFSYVKKTLNVITGAVTETTITKSFSYEKGESSKKDADYEIIDAGNNEIIWIEDLKGSERDEYEDGILVEPQEEPLDFNA</sequence>
<evidence type="ECO:0000313" key="4">
    <source>
        <dbReference type="EMBL" id="WOO40470.1"/>
    </source>
</evidence>
<proteinExistence type="predicted"/>
<keyword evidence="1" id="KW-0175">Coiled coil</keyword>
<keyword evidence="6" id="KW-1185">Reference proteome</keyword>
<dbReference type="KEGG" id="puo:RZN69_17270"/>
<evidence type="ECO:0000256" key="1">
    <source>
        <dbReference type="SAM" id="Coils"/>
    </source>
</evidence>
<evidence type="ECO:0000313" key="3">
    <source>
        <dbReference type="EMBL" id="WOO40421.1"/>
    </source>
</evidence>
<dbReference type="AlphaFoldDB" id="A0AAQ3L7I3"/>
<dbReference type="EMBL" id="CP136920">
    <property type="protein sequence ID" value="WOO40519.1"/>
    <property type="molecule type" value="Genomic_DNA"/>
</dbReference>
<organism evidence="3 6">
    <name type="scientific">Rubellicoccus peritrichatus</name>
    <dbReference type="NCBI Taxonomy" id="3080537"/>
    <lineage>
        <taxon>Bacteria</taxon>
        <taxon>Pseudomonadati</taxon>
        <taxon>Verrucomicrobiota</taxon>
        <taxon>Opitutia</taxon>
        <taxon>Puniceicoccales</taxon>
        <taxon>Cerasicoccaceae</taxon>
        <taxon>Rubellicoccus</taxon>
    </lineage>
</organism>
<protein>
    <submittedName>
        <fullName evidence="3">Uncharacterized protein</fullName>
    </submittedName>
</protein>
<dbReference type="KEGG" id="puo:RZN69_17515"/>
<accession>A0AAQ3L7I3</accession>
<gene>
    <name evidence="2" type="ORF">RZN69_17270</name>
    <name evidence="3" type="ORF">RZN69_17515</name>
    <name evidence="4" type="ORF">RZN69_17760</name>
    <name evidence="5" type="ORF">RZN69_18005</name>
</gene>
<evidence type="ECO:0000313" key="5">
    <source>
        <dbReference type="EMBL" id="WOO40519.1"/>
    </source>
</evidence>